<dbReference type="SUPFAM" id="SSF46785">
    <property type="entry name" value="Winged helix' DNA-binding domain"/>
    <property type="match status" value="1"/>
</dbReference>
<dbReference type="InterPro" id="IPR036388">
    <property type="entry name" value="WH-like_DNA-bd_sf"/>
</dbReference>
<dbReference type="AlphaFoldDB" id="K9XPJ5"/>
<keyword evidence="2" id="KW-1185">Reference proteome</keyword>
<name>K9XPJ5_STAC7</name>
<gene>
    <name evidence="1" type="ordered locus">Sta7437_0365</name>
</gene>
<dbReference type="STRING" id="111780.Sta7437_0365"/>
<reference evidence="2" key="1">
    <citation type="journal article" date="2013" name="Proc. Natl. Acad. Sci. U.S.A.">
        <title>Improving the coverage of the cyanobacterial phylum using diversity-driven genome sequencing.</title>
        <authorList>
            <person name="Shih P.M."/>
            <person name="Wu D."/>
            <person name="Latifi A."/>
            <person name="Axen S.D."/>
            <person name="Fewer D.P."/>
            <person name="Talla E."/>
            <person name="Calteau A."/>
            <person name="Cai F."/>
            <person name="Tandeau de Marsac N."/>
            <person name="Rippka R."/>
            <person name="Herdman M."/>
            <person name="Sivonen K."/>
            <person name="Coursin T."/>
            <person name="Laurent T."/>
            <person name="Goodwin L."/>
            <person name="Nolan M."/>
            <person name="Davenport K.W."/>
            <person name="Han C.S."/>
            <person name="Rubin E.M."/>
            <person name="Eisen J.A."/>
            <person name="Woyke T."/>
            <person name="Gugger M."/>
            <person name="Kerfeld C.A."/>
        </authorList>
    </citation>
    <scope>NUCLEOTIDE SEQUENCE [LARGE SCALE GENOMIC DNA]</scope>
    <source>
        <strain evidence="2">ATCC 29371 / PCC 7437</strain>
    </source>
</reference>
<protein>
    <recommendedName>
        <fullName evidence="3">MarR family transcriptional regulator</fullName>
    </recommendedName>
</protein>
<proteinExistence type="predicted"/>
<evidence type="ECO:0000313" key="2">
    <source>
        <dbReference type="Proteomes" id="UP000010473"/>
    </source>
</evidence>
<dbReference type="KEGG" id="scs:Sta7437_0365"/>
<dbReference type="eggNOG" id="COG2944">
    <property type="taxonomic scope" value="Bacteria"/>
</dbReference>
<evidence type="ECO:0000313" key="1">
    <source>
        <dbReference type="EMBL" id="AFZ33976.1"/>
    </source>
</evidence>
<accession>K9XPJ5</accession>
<organism evidence="1 2">
    <name type="scientific">Stanieria cyanosphaera (strain ATCC 29371 / PCC 7437)</name>
    <dbReference type="NCBI Taxonomy" id="111780"/>
    <lineage>
        <taxon>Bacteria</taxon>
        <taxon>Bacillati</taxon>
        <taxon>Cyanobacteriota</taxon>
        <taxon>Cyanophyceae</taxon>
        <taxon>Pleurocapsales</taxon>
        <taxon>Dermocarpellaceae</taxon>
        <taxon>Stanieria</taxon>
    </lineage>
</organism>
<dbReference type="Gene3D" id="1.10.10.10">
    <property type="entry name" value="Winged helix-like DNA-binding domain superfamily/Winged helix DNA-binding domain"/>
    <property type="match status" value="1"/>
</dbReference>
<dbReference type="EMBL" id="CP003653">
    <property type="protein sequence ID" value="AFZ33976.1"/>
    <property type="molecule type" value="Genomic_DNA"/>
</dbReference>
<dbReference type="OrthoDB" id="428422at2"/>
<dbReference type="InterPro" id="IPR036390">
    <property type="entry name" value="WH_DNA-bd_sf"/>
</dbReference>
<sequence length="78" mass="8655">MSIRIIKGSSGPTTTEEVFQLIVASPQGITAKEICRALNRPVSMVQICLKNLKSSQQIYAQADANARQIKYYPRFAPN</sequence>
<dbReference type="RefSeq" id="WP_015191649.1">
    <property type="nucleotide sequence ID" value="NC_019748.1"/>
</dbReference>
<dbReference type="HOGENOM" id="CLU_188367_0_0_3"/>
<evidence type="ECO:0008006" key="3">
    <source>
        <dbReference type="Google" id="ProtNLM"/>
    </source>
</evidence>
<dbReference type="Proteomes" id="UP000010473">
    <property type="component" value="Chromosome"/>
</dbReference>